<evidence type="ECO:0000313" key="3">
    <source>
        <dbReference type="Proteomes" id="UP001372338"/>
    </source>
</evidence>
<dbReference type="SUPFAM" id="SSF81383">
    <property type="entry name" value="F-box domain"/>
    <property type="match status" value="1"/>
</dbReference>
<feature type="domain" description="F-box" evidence="1">
    <location>
        <begin position="25"/>
        <end position="59"/>
    </location>
</feature>
<dbReference type="Pfam" id="PF00646">
    <property type="entry name" value="F-box"/>
    <property type="match status" value="1"/>
</dbReference>
<dbReference type="InterPro" id="IPR006566">
    <property type="entry name" value="FBD"/>
</dbReference>
<dbReference type="AlphaFoldDB" id="A0AAN9F7I6"/>
<evidence type="ECO:0000313" key="2">
    <source>
        <dbReference type="EMBL" id="KAK7269990.1"/>
    </source>
</evidence>
<dbReference type="PROSITE" id="PS50181">
    <property type="entry name" value="FBOX"/>
    <property type="match status" value="1"/>
</dbReference>
<name>A0AAN9F7I6_CROPI</name>
<dbReference type="InterPro" id="IPR050232">
    <property type="entry name" value="FBL13/AtMIF1-like"/>
</dbReference>
<reference evidence="2 3" key="1">
    <citation type="submission" date="2024-01" db="EMBL/GenBank/DDBJ databases">
        <title>The genomes of 5 underutilized Papilionoideae crops provide insights into root nodulation and disease resistanc.</title>
        <authorList>
            <person name="Yuan L."/>
        </authorList>
    </citation>
    <scope>NUCLEOTIDE SEQUENCE [LARGE SCALE GENOMIC DNA]</scope>
    <source>
        <strain evidence="2">ZHUSHIDOU_FW_LH</strain>
        <tissue evidence="2">Leaf</tissue>
    </source>
</reference>
<dbReference type="Pfam" id="PF08387">
    <property type="entry name" value="FBD"/>
    <property type="match status" value="1"/>
</dbReference>
<dbReference type="SUPFAM" id="SSF52047">
    <property type="entry name" value="RNI-like"/>
    <property type="match status" value="1"/>
</dbReference>
<dbReference type="InterPro" id="IPR001810">
    <property type="entry name" value="F-box_dom"/>
</dbReference>
<dbReference type="Proteomes" id="UP001372338">
    <property type="component" value="Unassembled WGS sequence"/>
</dbReference>
<evidence type="ECO:0000259" key="1">
    <source>
        <dbReference type="PROSITE" id="PS50181"/>
    </source>
</evidence>
<accession>A0AAN9F7I6</accession>
<comment type="caution">
    <text evidence="2">The sequence shown here is derived from an EMBL/GenBank/DDBJ whole genome shotgun (WGS) entry which is preliminary data.</text>
</comment>
<dbReference type="InterPro" id="IPR036047">
    <property type="entry name" value="F-box-like_dom_sf"/>
</dbReference>
<dbReference type="SMART" id="SM00579">
    <property type="entry name" value="FBD"/>
    <property type="match status" value="1"/>
</dbReference>
<dbReference type="PANTHER" id="PTHR31900:SF30">
    <property type="entry name" value="SUPERFAMILY PROTEIN, PUTATIVE-RELATED"/>
    <property type="match status" value="1"/>
</dbReference>
<sequence>MEEGLPTCKAKVQKLNNEENADVGVDRISNLPDEVIQCILDALETKEAVRTSVLSKRWQFRWASVTSLDFLEFASNSSQKRSAFMDFVDRVFALREPSDLNFFALGCEVFSDASRINSWVCTAVKHNVQRMILLLHHIDEEPFELPHSLFTCDTLQTTVIRADILLKLPSSIHFSNLKFLSLKYVIFPHDLSTQCLFSGLPVLEELSLDRCCWWNVKTVTIALPMLQKLDMTENVPGLDNCRFFIIAEKLKSFFYTGALGNDYFFYDVKSLDCGSMCLCGRYDIEESNREREVAYRADRFLRGISCVKDLILTSYAFEVLTYAKELYACMPKLYKLTTLAFLRPGKAIDFGGGTLIKFLQRLPCLELLIFQSGICLSGNHEDGNWIMDPVPPCISSHVKFIKICQFCGTDGELQVVKSLLENAVMLLRIDITGHRDKLFGGSAKEKNVLQELQMFPRASMYCTINFS</sequence>
<protein>
    <recommendedName>
        <fullName evidence="1">F-box domain-containing protein</fullName>
    </recommendedName>
</protein>
<dbReference type="Gene3D" id="1.20.1280.50">
    <property type="match status" value="1"/>
</dbReference>
<proteinExistence type="predicted"/>
<dbReference type="EMBL" id="JAYWIO010000004">
    <property type="protein sequence ID" value="KAK7269990.1"/>
    <property type="molecule type" value="Genomic_DNA"/>
</dbReference>
<dbReference type="CDD" id="cd22160">
    <property type="entry name" value="F-box_AtFBL13-like"/>
    <property type="match status" value="1"/>
</dbReference>
<gene>
    <name evidence="2" type="ORF">RIF29_22829</name>
</gene>
<dbReference type="InterPro" id="IPR053781">
    <property type="entry name" value="F-box_AtFBL13-like"/>
</dbReference>
<dbReference type="PANTHER" id="PTHR31900">
    <property type="entry name" value="F-BOX/RNI SUPERFAMILY PROTEIN-RELATED"/>
    <property type="match status" value="1"/>
</dbReference>
<organism evidence="2 3">
    <name type="scientific">Crotalaria pallida</name>
    <name type="common">Smooth rattlebox</name>
    <name type="synonym">Crotalaria striata</name>
    <dbReference type="NCBI Taxonomy" id="3830"/>
    <lineage>
        <taxon>Eukaryota</taxon>
        <taxon>Viridiplantae</taxon>
        <taxon>Streptophyta</taxon>
        <taxon>Embryophyta</taxon>
        <taxon>Tracheophyta</taxon>
        <taxon>Spermatophyta</taxon>
        <taxon>Magnoliopsida</taxon>
        <taxon>eudicotyledons</taxon>
        <taxon>Gunneridae</taxon>
        <taxon>Pentapetalae</taxon>
        <taxon>rosids</taxon>
        <taxon>fabids</taxon>
        <taxon>Fabales</taxon>
        <taxon>Fabaceae</taxon>
        <taxon>Papilionoideae</taxon>
        <taxon>50 kb inversion clade</taxon>
        <taxon>genistoids sensu lato</taxon>
        <taxon>core genistoids</taxon>
        <taxon>Crotalarieae</taxon>
        <taxon>Crotalaria</taxon>
    </lineage>
</organism>
<keyword evidence="3" id="KW-1185">Reference proteome</keyword>